<dbReference type="Gene3D" id="3.30.420.130">
    <property type="entry name" value="Dinitrogenase iron-molybdenum cofactor biosynthesis domain"/>
    <property type="match status" value="1"/>
</dbReference>
<accession>T2G838</accession>
<evidence type="ECO:0008006" key="3">
    <source>
        <dbReference type="Google" id="ProtNLM"/>
    </source>
</evidence>
<reference evidence="1 2" key="1">
    <citation type="journal article" date="2013" name="J. Bacteriol.">
        <title>Roles of HynAB and Ech, the only two hydrogenases found in the model sulfate reducer Desulfovibrio gigas.</title>
        <authorList>
            <person name="Morais-Silva F.O."/>
            <person name="Santos C.I."/>
            <person name="Rodrigues R."/>
            <person name="Pereira I.A."/>
            <person name="Rodrigues-Pousada C."/>
        </authorList>
    </citation>
    <scope>NUCLEOTIDE SEQUENCE [LARGE SCALE GENOMIC DNA]</scope>
    <source>
        <strain evidence="2">ATCC 19364 / DSM 1382 / NCIMB 9332 / VKM B-1759</strain>
    </source>
</reference>
<dbReference type="Proteomes" id="UP000016587">
    <property type="component" value="Chromosome"/>
</dbReference>
<protein>
    <recommendedName>
        <fullName evidence="3">Dinitrogenase iron-molybdenum cofactor biosynthesis protein</fullName>
    </recommendedName>
</protein>
<dbReference type="OrthoDB" id="5457537at2"/>
<dbReference type="STRING" id="1121448.DGI_0545"/>
<dbReference type="RefSeq" id="WP_021759102.1">
    <property type="nucleotide sequence ID" value="NC_022444.1"/>
</dbReference>
<evidence type="ECO:0000313" key="2">
    <source>
        <dbReference type="Proteomes" id="UP000016587"/>
    </source>
</evidence>
<dbReference type="InterPro" id="IPR036105">
    <property type="entry name" value="DiNase_FeMo-co_biosyn_sf"/>
</dbReference>
<proteinExistence type="predicted"/>
<dbReference type="AlphaFoldDB" id="T2G838"/>
<sequence length="134" mass="14067">MASRRMLIPLAGRDVAPRFDAALAVLLVDVPEVADASAPGGECVTETIVLPRASADELCEFILAHGVAVVVVNGIPEDHYHYLRWKRVDVIDDIMGPADEAVRRYVAGTLQAGAMLYPAAMGAARPTGTQGGGA</sequence>
<gene>
    <name evidence="1" type="ORF">DGI_0545</name>
</gene>
<evidence type="ECO:0000313" key="1">
    <source>
        <dbReference type="EMBL" id="AGW12453.1"/>
    </source>
</evidence>
<keyword evidence="2" id="KW-1185">Reference proteome</keyword>
<dbReference type="PATRIC" id="fig|1121448.10.peg.540"/>
<dbReference type="HOGENOM" id="CLU_2080958_0_0_7"/>
<dbReference type="KEGG" id="dgg:DGI_0545"/>
<name>T2G838_MEGG1</name>
<dbReference type="SUPFAM" id="SSF53146">
    <property type="entry name" value="Nitrogenase accessory factor-like"/>
    <property type="match status" value="1"/>
</dbReference>
<organism evidence="1 2">
    <name type="scientific">Megalodesulfovibrio gigas (strain ATCC 19364 / DSM 1382 / NCIMB 9332 / VKM B-1759)</name>
    <name type="common">Desulfovibrio gigas</name>
    <dbReference type="NCBI Taxonomy" id="1121448"/>
    <lineage>
        <taxon>Bacteria</taxon>
        <taxon>Pseudomonadati</taxon>
        <taxon>Thermodesulfobacteriota</taxon>
        <taxon>Desulfovibrionia</taxon>
        <taxon>Desulfovibrionales</taxon>
        <taxon>Desulfovibrionaceae</taxon>
        <taxon>Megalodesulfovibrio</taxon>
    </lineage>
</organism>
<reference evidence="2" key="2">
    <citation type="submission" date="2013-07" db="EMBL/GenBank/DDBJ databases">
        <authorList>
            <person name="Morais-Silva F.O."/>
            <person name="Rezende A.M."/>
            <person name="Pimentel C."/>
            <person name="Resende D.M."/>
            <person name="Santos C.I."/>
            <person name="Clemente C."/>
            <person name="de Oliveira L.M."/>
            <person name="da Silva S.M."/>
            <person name="Costa D.A."/>
            <person name="Varela-Raposo A."/>
            <person name="Horacio E.C.A."/>
            <person name="Matos M."/>
            <person name="Flores O."/>
            <person name="Ruiz J.C."/>
            <person name="Rodrigues-Pousada C."/>
        </authorList>
    </citation>
    <scope>NUCLEOTIDE SEQUENCE [LARGE SCALE GENOMIC DNA]</scope>
    <source>
        <strain evidence="2">ATCC 19364 / DSM 1382 / NCIMB 9332 / VKM B-1759</strain>
    </source>
</reference>
<dbReference type="eggNOG" id="COG1433">
    <property type="taxonomic scope" value="Bacteria"/>
</dbReference>
<dbReference type="EMBL" id="CP006585">
    <property type="protein sequence ID" value="AGW12453.1"/>
    <property type="molecule type" value="Genomic_DNA"/>
</dbReference>